<comment type="subcellular location">
    <subcellularLocation>
        <location evidence="1 9">Cell membrane</location>
        <topology evidence="1 9">Multi-pass membrane protein</topology>
    </subcellularLocation>
</comment>
<evidence type="ECO:0000313" key="11">
    <source>
        <dbReference type="EMBL" id="MXP78215.1"/>
    </source>
</evidence>
<dbReference type="InterPro" id="IPR035906">
    <property type="entry name" value="MetI-like_sf"/>
</dbReference>
<keyword evidence="5" id="KW-0762">Sugar transport</keyword>
<proteinExistence type="inferred from homology"/>
<protein>
    <submittedName>
        <fullName evidence="11">ABC transporter permease subunit</fullName>
    </submittedName>
</protein>
<evidence type="ECO:0000259" key="10">
    <source>
        <dbReference type="PROSITE" id="PS50928"/>
    </source>
</evidence>
<dbReference type="GO" id="GO:0042956">
    <property type="term" value="P:maltodextrin transmembrane transport"/>
    <property type="evidence" value="ECO:0007669"/>
    <property type="project" value="TreeGrafter"/>
</dbReference>
<keyword evidence="3 9" id="KW-0813">Transport</keyword>
<dbReference type="PANTHER" id="PTHR32243:SF50">
    <property type="entry name" value="MALTOSE_MALTODEXTRIN TRANSPORT SYSTEM PERMEASE PROTEIN MALG"/>
    <property type="match status" value="1"/>
</dbReference>
<dbReference type="PANTHER" id="PTHR32243">
    <property type="entry name" value="MALTOSE TRANSPORT SYSTEM PERMEASE-RELATED"/>
    <property type="match status" value="1"/>
</dbReference>
<evidence type="ECO:0000256" key="6">
    <source>
        <dbReference type="ARBA" id="ARBA00022692"/>
    </source>
</evidence>
<dbReference type="RefSeq" id="WP_159754533.1">
    <property type="nucleotide sequence ID" value="NZ_WUQX01000001.1"/>
</dbReference>
<organism evidence="11 12">
    <name type="scientific">Sporofaciens musculi</name>
    <dbReference type="NCBI Taxonomy" id="2681861"/>
    <lineage>
        <taxon>Bacteria</taxon>
        <taxon>Bacillati</taxon>
        <taxon>Bacillota</taxon>
        <taxon>Clostridia</taxon>
        <taxon>Lachnospirales</taxon>
        <taxon>Lachnospiraceae</taxon>
        <taxon>Sporofaciens</taxon>
    </lineage>
</organism>
<dbReference type="Pfam" id="PF00528">
    <property type="entry name" value="BPD_transp_1"/>
    <property type="match status" value="1"/>
</dbReference>
<evidence type="ECO:0000256" key="5">
    <source>
        <dbReference type="ARBA" id="ARBA00022597"/>
    </source>
</evidence>
<evidence type="ECO:0000256" key="7">
    <source>
        <dbReference type="ARBA" id="ARBA00022989"/>
    </source>
</evidence>
<dbReference type="CDD" id="cd06261">
    <property type="entry name" value="TM_PBP2"/>
    <property type="match status" value="1"/>
</dbReference>
<feature type="domain" description="ABC transmembrane type-1" evidence="10">
    <location>
        <begin position="72"/>
        <end position="265"/>
    </location>
</feature>
<reference evidence="11 12" key="1">
    <citation type="submission" date="2019-12" db="EMBL/GenBank/DDBJ databases">
        <title>Sporaefaciens musculi gen. nov., sp. nov., a novel bacterium isolated from the caecum of an obese mouse.</title>
        <authorList>
            <person name="Rasmussen T.S."/>
            <person name="Streidl T."/>
            <person name="Hitch T.C.A."/>
            <person name="Wortmann E."/>
            <person name="Deptula P."/>
            <person name="Hansen M."/>
            <person name="Nielsen D.S."/>
            <person name="Clavel T."/>
            <person name="Vogensen F.K."/>
        </authorList>
    </citation>
    <scope>NUCLEOTIDE SEQUENCE [LARGE SCALE GENOMIC DNA]</scope>
    <source>
        <strain evidence="11 12">WCA-9-b2</strain>
    </source>
</reference>
<feature type="transmembrane region" description="Helical" evidence="9">
    <location>
        <begin position="243"/>
        <end position="264"/>
    </location>
</feature>
<feature type="transmembrane region" description="Helical" evidence="9">
    <location>
        <begin position="12"/>
        <end position="33"/>
    </location>
</feature>
<evidence type="ECO:0000256" key="2">
    <source>
        <dbReference type="ARBA" id="ARBA00009047"/>
    </source>
</evidence>
<sequence>MTKNKFKKSALSAQIVLTILAIVWFLPILWIVLTSFRGEGGRFVPYFIPKELTLQNYQTLFQSIHYPFPQWFANTLKIAVCSCLISTTITLCMAYVFSRLRFKLRKRMMQVALVLNMFPSFMSMIAVYYLLKAVGLVQSHLALVLLYSSGAALSFYIAKGFFDTVPRALDESALIDGATKAQVFTKITLPLSKPIIVYTALTAFMSPWMDFIFAKVILGDDIEKYTVAIGLFTMMDKEVGASMFMPFTAGCVLVAIPISMVFMFMQRFYVEGVTGGAVKG</sequence>
<evidence type="ECO:0000256" key="4">
    <source>
        <dbReference type="ARBA" id="ARBA00022475"/>
    </source>
</evidence>
<dbReference type="InterPro" id="IPR000515">
    <property type="entry name" value="MetI-like"/>
</dbReference>
<feature type="transmembrane region" description="Helical" evidence="9">
    <location>
        <begin position="137"/>
        <end position="158"/>
    </location>
</feature>
<feature type="transmembrane region" description="Helical" evidence="9">
    <location>
        <begin position="76"/>
        <end position="97"/>
    </location>
</feature>
<dbReference type="InterPro" id="IPR050901">
    <property type="entry name" value="BP-dep_ABC_trans_perm"/>
</dbReference>
<evidence type="ECO:0000313" key="12">
    <source>
        <dbReference type="Proteomes" id="UP000460412"/>
    </source>
</evidence>
<keyword evidence="7 9" id="KW-1133">Transmembrane helix</keyword>
<evidence type="ECO:0000256" key="3">
    <source>
        <dbReference type="ARBA" id="ARBA00022448"/>
    </source>
</evidence>
<keyword evidence="8 9" id="KW-0472">Membrane</keyword>
<accession>A0A7X3ML05</accession>
<name>A0A7X3ML05_9FIRM</name>
<dbReference type="GO" id="GO:0015423">
    <property type="term" value="F:ABC-type maltose transporter activity"/>
    <property type="evidence" value="ECO:0007669"/>
    <property type="project" value="TreeGrafter"/>
</dbReference>
<dbReference type="GO" id="GO:0005886">
    <property type="term" value="C:plasma membrane"/>
    <property type="evidence" value="ECO:0007669"/>
    <property type="project" value="UniProtKB-SubCell"/>
</dbReference>
<dbReference type="AlphaFoldDB" id="A0A7X3ML05"/>
<dbReference type="SUPFAM" id="SSF161098">
    <property type="entry name" value="MetI-like"/>
    <property type="match status" value="1"/>
</dbReference>
<feature type="transmembrane region" description="Helical" evidence="9">
    <location>
        <begin position="109"/>
        <end position="131"/>
    </location>
</feature>
<keyword evidence="4" id="KW-1003">Cell membrane</keyword>
<evidence type="ECO:0000256" key="1">
    <source>
        <dbReference type="ARBA" id="ARBA00004651"/>
    </source>
</evidence>
<keyword evidence="6 9" id="KW-0812">Transmembrane</keyword>
<dbReference type="Gene3D" id="1.10.3720.10">
    <property type="entry name" value="MetI-like"/>
    <property type="match status" value="1"/>
</dbReference>
<evidence type="ECO:0000256" key="9">
    <source>
        <dbReference type="RuleBase" id="RU363032"/>
    </source>
</evidence>
<dbReference type="PROSITE" id="PS50928">
    <property type="entry name" value="ABC_TM1"/>
    <property type="match status" value="1"/>
</dbReference>
<comment type="similarity">
    <text evidence="2">Belongs to the binding-protein-dependent transport system permease family. MalFG subfamily.</text>
</comment>
<evidence type="ECO:0000256" key="8">
    <source>
        <dbReference type="ARBA" id="ARBA00023136"/>
    </source>
</evidence>
<keyword evidence="12" id="KW-1185">Reference proteome</keyword>
<dbReference type="Proteomes" id="UP000460412">
    <property type="component" value="Unassembled WGS sequence"/>
</dbReference>
<gene>
    <name evidence="11" type="ORF">GN277_23520</name>
</gene>
<comment type="caution">
    <text evidence="11">The sequence shown here is derived from an EMBL/GenBank/DDBJ whole genome shotgun (WGS) entry which is preliminary data.</text>
</comment>
<dbReference type="EMBL" id="WUQX01000001">
    <property type="protein sequence ID" value="MXP78215.1"/>
    <property type="molecule type" value="Genomic_DNA"/>
</dbReference>